<protein>
    <submittedName>
        <fullName evidence="1">Uncharacterized protein</fullName>
    </submittedName>
</protein>
<accession>F0X525</accession>
<dbReference type="AlphaFoldDB" id="F0X525"/>
<organism evidence="1">
    <name type="scientific">Cryptosporidium parvum</name>
    <dbReference type="NCBI Taxonomy" id="5807"/>
    <lineage>
        <taxon>Eukaryota</taxon>
        <taxon>Sar</taxon>
        <taxon>Alveolata</taxon>
        <taxon>Apicomplexa</taxon>
        <taxon>Conoidasida</taxon>
        <taxon>Coccidia</taxon>
        <taxon>Eucoccidiorida</taxon>
        <taxon>Eimeriorina</taxon>
        <taxon>Cryptosporidiidae</taxon>
        <taxon>Cryptosporidium</taxon>
    </lineage>
</organism>
<evidence type="ECO:0000313" key="1">
    <source>
        <dbReference type="EMBL" id="BAJ77696.1"/>
    </source>
</evidence>
<dbReference type="EMBL" id="FX115593">
    <property type="protein sequence ID" value="BAJ77696.1"/>
    <property type="molecule type" value="mRNA"/>
</dbReference>
<proteinExistence type="evidence at transcript level"/>
<sequence>MNLKISTLSFIFEWESLFSGLLIPSFKIISSSHWS</sequence>
<reference evidence="1" key="1">
    <citation type="submission" date="2011-02" db="EMBL/GenBank/DDBJ databases">
        <title>Construction and analysis of full-length cDNA library of Cryptosporidium parvum.</title>
        <authorList>
            <person name="Yamagishi J."/>
            <person name="Wakaguri H."/>
            <person name="Sugano S."/>
            <person name="Kawano S."/>
            <person name="Fujisaki K."/>
            <person name="Sugimoto C."/>
            <person name="Watanabe J."/>
            <person name="Suzuki Y."/>
            <person name="Kimata I."/>
            <person name="Xuan X."/>
        </authorList>
    </citation>
    <scope>NUCLEOTIDE SEQUENCE</scope>
    <source>
        <strain evidence="1">HNJ-1</strain>
    </source>
</reference>
<name>F0X525_CRYPV</name>